<dbReference type="OrthoDB" id="4577657at2"/>
<dbReference type="KEGG" id="ndk:I601_2932"/>
<reference evidence="1 2" key="1">
    <citation type="submission" date="2016-03" db="EMBL/GenBank/DDBJ databases">
        <title>Complete genome sequence of a soil Actinobacterium, Nocardioides dokdonensis FR1436.</title>
        <authorList>
            <person name="Kwon S.-K."/>
            <person name="Kim K."/>
            <person name="Kim J.F."/>
        </authorList>
    </citation>
    <scope>NUCLEOTIDE SEQUENCE [LARGE SCALE GENOMIC DNA]</scope>
    <source>
        <strain evidence="1 2">FR1436</strain>
    </source>
</reference>
<accession>A0A1A9GLY8</accession>
<evidence type="ECO:0008006" key="3">
    <source>
        <dbReference type="Google" id="ProtNLM"/>
    </source>
</evidence>
<evidence type="ECO:0000313" key="2">
    <source>
        <dbReference type="Proteomes" id="UP000077868"/>
    </source>
</evidence>
<evidence type="ECO:0000313" key="1">
    <source>
        <dbReference type="EMBL" id="ANH39347.1"/>
    </source>
</evidence>
<dbReference type="AlphaFoldDB" id="A0A1A9GLY8"/>
<keyword evidence="2" id="KW-1185">Reference proteome</keyword>
<dbReference type="InterPro" id="IPR011009">
    <property type="entry name" value="Kinase-like_dom_sf"/>
</dbReference>
<organism evidence="1 2">
    <name type="scientific">Nocardioides dokdonensis FR1436</name>
    <dbReference type="NCBI Taxonomy" id="1300347"/>
    <lineage>
        <taxon>Bacteria</taxon>
        <taxon>Bacillati</taxon>
        <taxon>Actinomycetota</taxon>
        <taxon>Actinomycetes</taxon>
        <taxon>Propionibacteriales</taxon>
        <taxon>Nocardioidaceae</taxon>
        <taxon>Nocardioides</taxon>
    </lineage>
</organism>
<sequence length="384" mass="40990">MIRELDLLGPAAPTPERLRTLVEAQVGAPVADLAGHVETVAYDIPALTTAGRWWVRGEATTAAGSRPFAFFVKTVRPWQLSPLFAQVPPELREQAAASFPWRTEPAVYRSDLADVLPPGLRMPHAYDVADLPGPMAALWLEVVPAQQQPWTRDRFAAAARALGRLAGSPATRARALLGDFPLTVRSYLEGRVAGQVLPVLRSSIWEHPGLAAFADLRAPLLAAAEDLPDLVAEIETLPTLAAHGDACPNNLLPDPDDADGFVLIDFGLWNLQPVAHDLTQLLVGEIQIGRRPADDLVDLDELVLAAYADGLAAEGVVVDATTLRRAHALQLFLFAGLSALPFDLVEGPPERVAALAPARAAITALALDLLARSAGRAQESSRPG</sequence>
<gene>
    <name evidence="1" type="ORF">I601_2932</name>
</gene>
<dbReference type="Proteomes" id="UP000077868">
    <property type="component" value="Chromosome"/>
</dbReference>
<dbReference type="Gene3D" id="3.90.1200.10">
    <property type="match status" value="1"/>
</dbReference>
<protein>
    <recommendedName>
        <fullName evidence="3">Phosphotransferase enzyme family protein</fullName>
    </recommendedName>
</protein>
<dbReference type="RefSeq" id="WP_068111141.1">
    <property type="nucleotide sequence ID" value="NZ_CP015079.1"/>
</dbReference>
<dbReference type="SUPFAM" id="SSF56112">
    <property type="entry name" value="Protein kinase-like (PK-like)"/>
    <property type="match status" value="1"/>
</dbReference>
<name>A0A1A9GLY8_9ACTN</name>
<dbReference type="STRING" id="1300347.I601_2932"/>
<dbReference type="EMBL" id="CP015079">
    <property type="protein sequence ID" value="ANH39347.1"/>
    <property type="molecule type" value="Genomic_DNA"/>
</dbReference>
<dbReference type="PATRIC" id="fig|1300347.3.peg.2933"/>
<proteinExistence type="predicted"/>